<dbReference type="InterPro" id="IPR000073">
    <property type="entry name" value="AB_hydrolase_1"/>
</dbReference>
<feature type="domain" description="AB hydrolase-1" evidence="9">
    <location>
        <begin position="137"/>
        <end position="413"/>
    </location>
</feature>
<sequence length="455" mass="51890">MARMPVIGRLLWFEYLALFASLILVLLEWVIHIITFCLPETVIKFFYDRSKTIFNLFITPEDEGKRSKEERIAAAVAQASDFVDICALFGYQTEEHIVQTGDGYLLGLHRLPTGEARKRCASIKEKGAEVWVCLSEEQRCLPFQLVERGYDVWFGNNRGNKYSKKSVRFSPGSNEFWDFSIDQFAFHDIPDSINYILDVTGQPSLSYVGFSQGTAQAFATLSIHPLLNQKVDVFVALAPAMAPTGLPNHFVDSLMKASPNFLFLLFGRRSILSSTTMWQTVLYPPIFVQIIDKCLHGLFNWKCRNISRWQKLAGYLHLFSFTSTKSVVHWFQIIRHKNFQFYDDEVHAPFSIVASERFYKPVKYPTKNIKTPIVLLYGGNDSLVDINVMLKELPRGTTARIIPKYEHLDFLWAADVEQEVFSHVFEALERYSGITQLEGPVTGLINGDAGHAIAI</sequence>
<evidence type="ECO:0000256" key="4">
    <source>
        <dbReference type="ARBA" id="ARBA00022963"/>
    </source>
</evidence>
<organism evidence="11 12">
    <name type="scientific">Aspergillus bombycis</name>
    <dbReference type="NCBI Taxonomy" id="109264"/>
    <lineage>
        <taxon>Eukaryota</taxon>
        <taxon>Fungi</taxon>
        <taxon>Dikarya</taxon>
        <taxon>Ascomycota</taxon>
        <taxon>Pezizomycotina</taxon>
        <taxon>Eurotiomycetes</taxon>
        <taxon>Eurotiomycetidae</taxon>
        <taxon>Eurotiales</taxon>
        <taxon>Aspergillaceae</taxon>
        <taxon>Aspergillus</taxon>
    </lineage>
</organism>
<dbReference type="Pfam" id="PF00561">
    <property type="entry name" value="Abhydrolase_1"/>
    <property type="match status" value="1"/>
</dbReference>
<dbReference type="GO" id="GO:0016787">
    <property type="term" value="F:hydrolase activity"/>
    <property type="evidence" value="ECO:0007669"/>
    <property type="project" value="UniProtKB-KW"/>
</dbReference>
<keyword evidence="4" id="KW-0442">Lipid degradation</keyword>
<evidence type="ECO:0000259" key="10">
    <source>
        <dbReference type="Pfam" id="PF04083"/>
    </source>
</evidence>
<dbReference type="Pfam" id="PF04083">
    <property type="entry name" value="Abhydro_lipase"/>
    <property type="match status" value="1"/>
</dbReference>
<dbReference type="InterPro" id="IPR029058">
    <property type="entry name" value="AB_hydrolase_fold"/>
</dbReference>
<dbReference type="Gene3D" id="3.40.50.1820">
    <property type="entry name" value="alpha/beta hydrolase"/>
    <property type="match status" value="1"/>
</dbReference>
<comment type="caution">
    <text evidence="11">The sequence shown here is derived from an EMBL/GenBank/DDBJ whole genome shotgun (WGS) entry which is preliminary data.</text>
</comment>
<proteinExistence type="predicted"/>
<feature type="domain" description="Partial AB-hydrolase lipase" evidence="10">
    <location>
        <begin position="83"/>
        <end position="120"/>
    </location>
</feature>
<keyword evidence="3" id="KW-0378">Hydrolase</keyword>
<accession>A0A1F7ZPT2</accession>
<dbReference type="OrthoDB" id="9974421at2759"/>
<dbReference type="AlphaFoldDB" id="A0A1F7ZPT2"/>
<protein>
    <submittedName>
        <fullName evidence="11">Triglyceride lipase-cholesterol esterase</fullName>
    </submittedName>
</protein>
<feature type="transmembrane region" description="Helical" evidence="8">
    <location>
        <begin position="12"/>
        <end position="34"/>
    </location>
</feature>
<keyword evidence="12" id="KW-1185">Reference proteome</keyword>
<dbReference type="GeneID" id="34453494"/>
<comment type="subcellular location">
    <subcellularLocation>
        <location evidence="1">Membrane</location>
        <topology evidence="1">Single-pass membrane protein</topology>
    </subcellularLocation>
</comment>
<dbReference type="FunFam" id="3.40.50.1820:FF:000095">
    <property type="entry name" value="Triglyceride lipase-cholesterol esterase"/>
    <property type="match status" value="1"/>
</dbReference>
<dbReference type="RefSeq" id="XP_022385169.1">
    <property type="nucleotide sequence ID" value="XM_022537232.1"/>
</dbReference>
<keyword evidence="2 8" id="KW-0812">Transmembrane</keyword>
<keyword evidence="5 8" id="KW-1133">Transmembrane helix</keyword>
<dbReference type="PANTHER" id="PTHR11005">
    <property type="entry name" value="LYSOSOMAL ACID LIPASE-RELATED"/>
    <property type="match status" value="1"/>
</dbReference>
<dbReference type="InterPro" id="IPR006693">
    <property type="entry name" value="AB_hydrolase_lipase"/>
</dbReference>
<evidence type="ECO:0000256" key="7">
    <source>
        <dbReference type="ARBA" id="ARBA00023136"/>
    </source>
</evidence>
<evidence type="ECO:0000256" key="3">
    <source>
        <dbReference type="ARBA" id="ARBA00022801"/>
    </source>
</evidence>
<dbReference type="GO" id="GO:0016020">
    <property type="term" value="C:membrane"/>
    <property type="evidence" value="ECO:0007669"/>
    <property type="project" value="UniProtKB-SubCell"/>
</dbReference>
<evidence type="ECO:0000256" key="8">
    <source>
        <dbReference type="SAM" id="Phobius"/>
    </source>
</evidence>
<dbReference type="STRING" id="109264.A0A1F7ZPT2"/>
<dbReference type="SUPFAM" id="SSF53474">
    <property type="entry name" value="alpha/beta-Hydrolases"/>
    <property type="match status" value="1"/>
</dbReference>
<evidence type="ECO:0000313" key="11">
    <source>
        <dbReference type="EMBL" id="OGM41452.1"/>
    </source>
</evidence>
<evidence type="ECO:0000313" key="12">
    <source>
        <dbReference type="Proteomes" id="UP000179179"/>
    </source>
</evidence>
<evidence type="ECO:0000256" key="2">
    <source>
        <dbReference type="ARBA" id="ARBA00022692"/>
    </source>
</evidence>
<keyword evidence="7 8" id="KW-0472">Membrane</keyword>
<evidence type="ECO:0000256" key="6">
    <source>
        <dbReference type="ARBA" id="ARBA00023098"/>
    </source>
</evidence>
<evidence type="ECO:0000256" key="5">
    <source>
        <dbReference type="ARBA" id="ARBA00022989"/>
    </source>
</evidence>
<dbReference type="EMBL" id="LYCR01000111">
    <property type="protein sequence ID" value="OGM41452.1"/>
    <property type="molecule type" value="Genomic_DNA"/>
</dbReference>
<keyword evidence="6" id="KW-0443">Lipid metabolism</keyword>
<name>A0A1F7ZPT2_9EURO</name>
<evidence type="ECO:0000259" key="9">
    <source>
        <dbReference type="Pfam" id="PF00561"/>
    </source>
</evidence>
<gene>
    <name evidence="11" type="ORF">ABOM_010104</name>
</gene>
<dbReference type="GO" id="GO:0016042">
    <property type="term" value="P:lipid catabolic process"/>
    <property type="evidence" value="ECO:0007669"/>
    <property type="project" value="UniProtKB-KW"/>
</dbReference>
<reference evidence="11 12" key="1">
    <citation type="journal article" date="2016" name="Genome Biol. Evol.">
        <title>Draft genome sequence of an aflatoxigenic Aspergillus species, A. bombycis.</title>
        <authorList>
            <person name="Moore G.G."/>
            <person name="Mack B.M."/>
            <person name="Beltz S.B."/>
            <person name="Gilbert M.K."/>
        </authorList>
    </citation>
    <scope>NUCLEOTIDE SEQUENCE [LARGE SCALE GENOMIC DNA]</scope>
    <source>
        <strain evidence="12">NRRL 26010</strain>
    </source>
</reference>
<evidence type="ECO:0000256" key="1">
    <source>
        <dbReference type="ARBA" id="ARBA00004167"/>
    </source>
</evidence>
<dbReference type="Proteomes" id="UP000179179">
    <property type="component" value="Unassembled WGS sequence"/>
</dbReference>